<dbReference type="GO" id="GO:0046914">
    <property type="term" value="F:transition metal ion binding"/>
    <property type="evidence" value="ECO:0007669"/>
    <property type="project" value="TreeGrafter"/>
</dbReference>
<evidence type="ECO:0000259" key="3">
    <source>
        <dbReference type="Pfam" id="PF25954"/>
    </source>
</evidence>
<organism evidence="4 5">
    <name type="scientific">Candidatus Taenaricola geysiri</name>
    <dbReference type="NCBI Taxonomy" id="1974752"/>
    <lineage>
        <taxon>Bacteria</taxon>
        <taxon>Pseudomonadati</taxon>
        <taxon>Candidatus Omnitrophota</taxon>
        <taxon>Candidatus Taenaricola</taxon>
    </lineage>
</organism>
<accession>A0A2J0LGQ7</accession>
<dbReference type="SUPFAM" id="SSF111369">
    <property type="entry name" value="HlyD-like secretion proteins"/>
    <property type="match status" value="1"/>
</dbReference>
<dbReference type="Gene3D" id="2.40.30.170">
    <property type="match status" value="1"/>
</dbReference>
<keyword evidence="2" id="KW-0813">Transport</keyword>
<name>A0A2J0LGQ7_9BACT</name>
<proteinExistence type="inferred from homology"/>
<evidence type="ECO:0000313" key="5">
    <source>
        <dbReference type="Proteomes" id="UP000231267"/>
    </source>
</evidence>
<dbReference type="Gene3D" id="2.40.420.20">
    <property type="match status" value="1"/>
</dbReference>
<dbReference type="FunFam" id="2.40.30.170:FF:000010">
    <property type="entry name" value="Efflux RND transporter periplasmic adaptor subunit"/>
    <property type="match status" value="1"/>
</dbReference>
<dbReference type="AlphaFoldDB" id="A0A2J0LGQ7"/>
<reference evidence="4 5" key="1">
    <citation type="submission" date="2017-09" db="EMBL/GenBank/DDBJ databases">
        <title>Depth-based differentiation of microbial function through sediment-hosted aquifers and enrichment of novel symbionts in the deep terrestrial subsurface.</title>
        <authorList>
            <person name="Probst A.J."/>
            <person name="Ladd B."/>
            <person name="Jarett J.K."/>
            <person name="Geller-Mcgrath D.E."/>
            <person name="Sieber C.M."/>
            <person name="Emerson J.B."/>
            <person name="Anantharaman K."/>
            <person name="Thomas B.C."/>
            <person name="Malmstrom R."/>
            <person name="Stieglmeier M."/>
            <person name="Klingl A."/>
            <person name="Woyke T."/>
            <person name="Ryan C.M."/>
            <person name="Banfield J.F."/>
        </authorList>
    </citation>
    <scope>NUCLEOTIDE SEQUENCE [LARGE SCALE GENOMIC DNA]</scope>
    <source>
        <strain evidence="4">CG12_big_fil_rev_8_21_14_0_65_43_15</strain>
    </source>
</reference>
<dbReference type="GO" id="GO:0030288">
    <property type="term" value="C:outer membrane-bounded periplasmic space"/>
    <property type="evidence" value="ECO:0007669"/>
    <property type="project" value="TreeGrafter"/>
</dbReference>
<sequence>MRRVKKMTCYSNSKFNKYTGLAMSIVLIMILFSLTSCGKNEPGKSSHEKKEMSSEEKILYYTCGMHPSVKVSPVEYNKGKVNCPICNMKLVPVLSAEEQAEISYYGCGMEGEEHVFLIQEIEGMTKCPVCGMPLKKLTKGEADTLKGVVSRVKIKGEQARLAGVKTSPVKKMHLYKEIRTVGTVAYDPELAIAQEEFISSIKVLDKIEEGRISEIKERAMSLVESSKRKLRLLGLSNEQIDELARTREIQTSLVLPEEKMWVYGDVYEYELSWVKIGSEVKVIASGLPGETFRGVVASVNPVLSPKTRSVRFRAEIENPELKLKPQMYVDLVIQSMYMGPGGEHMVLAVPKGAVLNTGTRKIIWIDKQDGEYEGRLIEIGPEATATVDGKEGKFYPVSKGVSEGELVVTEANFLIDSQSQISGIASSVYGGALESEEKKAPPIHQH</sequence>
<dbReference type="Pfam" id="PF25954">
    <property type="entry name" value="Beta-barrel_RND_2"/>
    <property type="match status" value="1"/>
</dbReference>
<evidence type="ECO:0000256" key="1">
    <source>
        <dbReference type="ARBA" id="ARBA00009477"/>
    </source>
</evidence>
<comment type="similarity">
    <text evidence="1">Belongs to the membrane fusion protein (MFP) (TC 8.A.1) family.</text>
</comment>
<gene>
    <name evidence="4" type="ORF">COW11_00040</name>
</gene>
<feature type="domain" description="CusB-like beta-barrel" evidence="3">
    <location>
        <begin position="260"/>
        <end position="334"/>
    </location>
</feature>
<protein>
    <recommendedName>
        <fullName evidence="3">CusB-like beta-barrel domain-containing protein</fullName>
    </recommendedName>
</protein>
<dbReference type="InterPro" id="IPR051909">
    <property type="entry name" value="MFP_Cation_Efflux"/>
</dbReference>
<evidence type="ECO:0000313" key="4">
    <source>
        <dbReference type="EMBL" id="PIW67048.1"/>
    </source>
</evidence>
<dbReference type="GO" id="GO:0060003">
    <property type="term" value="P:copper ion export"/>
    <property type="evidence" value="ECO:0007669"/>
    <property type="project" value="TreeGrafter"/>
</dbReference>
<dbReference type="PANTHER" id="PTHR30097">
    <property type="entry name" value="CATION EFFLUX SYSTEM PROTEIN CUSB"/>
    <property type="match status" value="1"/>
</dbReference>
<comment type="caution">
    <text evidence="4">The sequence shown here is derived from an EMBL/GenBank/DDBJ whole genome shotgun (WGS) entry which is preliminary data.</text>
</comment>
<dbReference type="GO" id="GO:0015679">
    <property type="term" value="P:plasma membrane copper ion transport"/>
    <property type="evidence" value="ECO:0007669"/>
    <property type="project" value="TreeGrafter"/>
</dbReference>
<evidence type="ECO:0000256" key="2">
    <source>
        <dbReference type="ARBA" id="ARBA00022448"/>
    </source>
</evidence>
<dbReference type="InterPro" id="IPR058792">
    <property type="entry name" value="Beta-barrel_RND_2"/>
</dbReference>
<dbReference type="Proteomes" id="UP000231267">
    <property type="component" value="Unassembled WGS sequence"/>
</dbReference>
<dbReference type="EMBL" id="PFGP01000001">
    <property type="protein sequence ID" value="PIW67048.1"/>
    <property type="molecule type" value="Genomic_DNA"/>
</dbReference>
<dbReference type="PANTHER" id="PTHR30097:SF15">
    <property type="entry name" value="CATION EFFLUX SYSTEM PROTEIN CUSB"/>
    <property type="match status" value="1"/>
</dbReference>